<accession>A0A5B7F5Z7</accession>
<protein>
    <submittedName>
        <fullName evidence="2">Uncharacterized protein</fullName>
    </submittedName>
</protein>
<evidence type="ECO:0000313" key="2">
    <source>
        <dbReference type="EMBL" id="MPC41005.1"/>
    </source>
</evidence>
<feature type="region of interest" description="Disordered" evidence="1">
    <location>
        <begin position="1"/>
        <end position="24"/>
    </location>
</feature>
<organism evidence="2 3">
    <name type="scientific">Portunus trituberculatus</name>
    <name type="common">Swimming crab</name>
    <name type="synonym">Neptunus trituberculatus</name>
    <dbReference type="NCBI Taxonomy" id="210409"/>
    <lineage>
        <taxon>Eukaryota</taxon>
        <taxon>Metazoa</taxon>
        <taxon>Ecdysozoa</taxon>
        <taxon>Arthropoda</taxon>
        <taxon>Crustacea</taxon>
        <taxon>Multicrustacea</taxon>
        <taxon>Malacostraca</taxon>
        <taxon>Eumalacostraca</taxon>
        <taxon>Eucarida</taxon>
        <taxon>Decapoda</taxon>
        <taxon>Pleocyemata</taxon>
        <taxon>Brachyura</taxon>
        <taxon>Eubrachyura</taxon>
        <taxon>Portunoidea</taxon>
        <taxon>Portunidae</taxon>
        <taxon>Portuninae</taxon>
        <taxon>Portunus</taxon>
    </lineage>
</organism>
<dbReference type="Proteomes" id="UP000324222">
    <property type="component" value="Unassembled WGS sequence"/>
</dbReference>
<evidence type="ECO:0000313" key="3">
    <source>
        <dbReference type="Proteomes" id="UP000324222"/>
    </source>
</evidence>
<dbReference type="EMBL" id="VSRR010004888">
    <property type="protein sequence ID" value="MPC41005.1"/>
    <property type="molecule type" value="Genomic_DNA"/>
</dbReference>
<reference evidence="2 3" key="1">
    <citation type="submission" date="2019-05" db="EMBL/GenBank/DDBJ databases">
        <title>Another draft genome of Portunus trituberculatus and its Hox gene families provides insights of decapod evolution.</title>
        <authorList>
            <person name="Jeong J.-H."/>
            <person name="Song I."/>
            <person name="Kim S."/>
            <person name="Choi T."/>
            <person name="Kim D."/>
            <person name="Ryu S."/>
            <person name="Kim W."/>
        </authorList>
    </citation>
    <scope>NUCLEOTIDE SEQUENCE [LARGE SCALE GENOMIC DNA]</scope>
    <source>
        <tissue evidence="2">Muscle</tissue>
    </source>
</reference>
<evidence type="ECO:0000256" key="1">
    <source>
        <dbReference type="SAM" id="MobiDB-lite"/>
    </source>
</evidence>
<dbReference type="AlphaFoldDB" id="A0A5B7F5Z7"/>
<keyword evidence="3" id="KW-1185">Reference proteome</keyword>
<name>A0A5B7F5Z7_PORTR</name>
<gene>
    <name evidence="2" type="ORF">E2C01_034585</name>
</gene>
<proteinExistence type="predicted"/>
<sequence length="93" mass="10250">MQRFLKPNTTGASPPHSSDHRGVGSWREDRYAKEVITLLVVQTFLVAGDINERGWLSELAALGRIEFGGLDKKVLAQILEQFGDPVLVSSSKL</sequence>
<comment type="caution">
    <text evidence="2">The sequence shown here is derived from an EMBL/GenBank/DDBJ whole genome shotgun (WGS) entry which is preliminary data.</text>
</comment>
<feature type="compositionally biased region" description="Polar residues" evidence="1">
    <location>
        <begin position="7"/>
        <end position="16"/>
    </location>
</feature>